<keyword evidence="1" id="KW-0732">Signal</keyword>
<evidence type="ECO:0000256" key="1">
    <source>
        <dbReference type="SAM" id="SignalP"/>
    </source>
</evidence>
<gene>
    <name evidence="2" type="ORF">A5630_24630</name>
</gene>
<sequence>MHLKRTLNSLCATTAAVSIAATAVPAHADPLSDVDDYISRSAQTVCNRLSTAADKDGVAAELTAIVDDSHTNATRPFSYPEAQYVMASAVRNNCPGLEPLMQSNGVYQAADDYAKVQQAARHAGVSTPADLPGLGHATRGQSCTNTITFVFALAPDGQTLACLPSAAPSYGLSAPVIGVRTLGSPCPDTGQLAQSPDGEPMMCLGTPAAWAVYRDL</sequence>
<evidence type="ECO:0000313" key="2">
    <source>
        <dbReference type="EMBL" id="OBJ40571.1"/>
    </source>
</evidence>
<dbReference type="OrthoDB" id="4732688at2"/>
<dbReference type="AlphaFoldDB" id="A0A1A3GYW9"/>
<feature type="chain" id="PRO_5008323465" description="DUF732 domain-containing protein" evidence="1">
    <location>
        <begin position="29"/>
        <end position="216"/>
    </location>
</feature>
<evidence type="ECO:0000313" key="3">
    <source>
        <dbReference type="Proteomes" id="UP000093898"/>
    </source>
</evidence>
<evidence type="ECO:0008006" key="4">
    <source>
        <dbReference type="Google" id="ProtNLM"/>
    </source>
</evidence>
<proteinExistence type="predicted"/>
<organism evidence="2 3">
    <name type="scientific">Mycolicibacterium mucogenicum</name>
    <name type="common">Mycobacterium mucogenicum</name>
    <dbReference type="NCBI Taxonomy" id="56689"/>
    <lineage>
        <taxon>Bacteria</taxon>
        <taxon>Bacillati</taxon>
        <taxon>Actinomycetota</taxon>
        <taxon>Actinomycetes</taxon>
        <taxon>Mycobacteriales</taxon>
        <taxon>Mycobacteriaceae</taxon>
        <taxon>Mycolicibacterium</taxon>
    </lineage>
</organism>
<comment type="caution">
    <text evidence="2">The sequence shown here is derived from an EMBL/GenBank/DDBJ whole genome shotgun (WGS) entry which is preliminary data.</text>
</comment>
<dbReference type="Proteomes" id="UP000093898">
    <property type="component" value="Unassembled WGS sequence"/>
</dbReference>
<dbReference type="RefSeq" id="WP_064982115.1">
    <property type="nucleotide sequence ID" value="NZ_LZLC01000153.1"/>
</dbReference>
<dbReference type="EMBL" id="LZLC01000153">
    <property type="protein sequence ID" value="OBJ40571.1"/>
    <property type="molecule type" value="Genomic_DNA"/>
</dbReference>
<reference evidence="3" key="1">
    <citation type="submission" date="2016-06" db="EMBL/GenBank/DDBJ databases">
        <authorList>
            <person name="Sutton G."/>
            <person name="Brinkac L."/>
            <person name="Sanka R."/>
            <person name="Adams M."/>
            <person name="Lau E."/>
            <person name="Garcia-Basteiro A."/>
            <person name="Lopez-Varela E."/>
            <person name="Palencia S."/>
        </authorList>
    </citation>
    <scope>NUCLEOTIDE SEQUENCE [LARGE SCALE GENOMIC DNA]</scope>
    <source>
        <strain evidence="3">1127319.6</strain>
    </source>
</reference>
<accession>A0A1A3GYW9</accession>
<protein>
    <recommendedName>
        <fullName evidence="4">DUF732 domain-containing protein</fullName>
    </recommendedName>
</protein>
<name>A0A1A3GYW9_MYCMU</name>
<feature type="signal peptide" evidence="1">
    <location>
        <begin position="1"/>
        <end position="28"/>
    </location>
</feature>